<keyword evidence="4" id="KW-1185">Reference proteome</keyword>
<protein>
    <recommendedName>
        <fullName evidence="2">Methyltransferase domain-containing protein</fullName>
    </recommendedName>
</protein>
<feature type="signal peptide" evidence="1">
    <location>
        <begin position="1"/>
        <end position="26"/>
    </location>
</feature>
<evidence type="ECO:0000256" key="1">
    <source>
        <dbReference type="SAM" id="SignalP"/>
    </source>
</evidence>
<dbReference type="EMBL" id="JAEHOE010000032">
    <property type="protein sequence ID" value="KAG2494265.1"/>
    <property type="molecule type" value="Genomic_DNA"/>
</dbReference>
<accession>A0A835Y1R4</accession>
<feature type="domain" description="Methyltransferase" evidence="2">
    <location>
        <begin position="84"/>
        <end position="289"/>
    </location>
</feature>
<dbReference type="InterPro" id="IPR026913">
    <property type="entry name" value="METTL24"/>
</dbReference>
<gene>
    <name evidence="3" type="ORF">HYH03_007620</name>
</gene>
<evidence type="ECO:0000313" key="4">
    <source>
        <dbReference type="Proteomes" id="UP000612055"/>
    </source>
</evidence>
<dbReference type="Proteomes" id="UP000612055">
    <property type="component" value="Unassembled WGS sequence"/>
</dbReference>
<sequence length="307" mass="34355">MLSNPSISSALALTLLALLALPSISASVNSKGWLPTRHATENTRWAREAVANLSQWRSSLFERIQRYVVLKDNEVKLPGRERYEPFQPFISCPPNRPLQRVGPEGDGGKWLCGMDRLSSPCTVISVGSNNDYRFEEAALADTNCQVVTLDCTVKEGKSLETRHRFFKKCLASRTLAPERADFMTYAQLTSQLGLPKGAAPLLKMDAENYEFPVFAEWAENTPHLPEQIAVEIHYLSYGNKLSAGFPLFGRLPGFTVTDLALFFGHMANLGYGIVSKEDNPECPDCSEYTLYRVESSRFEKPRSSWFG</sequence>
<feature type="chain" id="PRO_5032898921" description="Methyltransferase domain-containing protein" evidence="1">
    <location>
        <begin position="27"/>
        <end position="307"/>
    </location>
</feature>
<dbReference type="PANTHER" id="PTHR32026">
    <property type="entry name" value="METHYLTRANSFERASE-LIKE PROTEIN 24"/>
    <property type="match status" value="1"/>
</dbReference>
<dbReference type="PANTHER" id="PTHR32026:SF10">
    <property type="entry name" value="METHYLTRANSFERASE-LIKE PROTEIN 24-RELATED"/>
    <property type="match status" value="1"/>
</dbReference>
<dbReference type="Pfam" id="PF13383">
    <property type="entry name" value="Methyltransf_22"/>
    <property type="match status" value="1"/>
</dbReference>
<evidence type="ECO:0000259" key="2">
    <source>
        <dbReference type="Pfam" id="PF13383"/>
    </source>
</evidence>
<comment type="caution">
    <text evidence="3">The sequence shown here is derived from an EMBL/GenBank/DDBJ whole genome shotgun (WGS) entry which is preliminary data.</text>
</comment>
<dbReference type="InterPro" id="IPR025714">
    <property type="entry name" value="Methyltranfer_dom"/>
</dbReference>
<dbReference type="AlphaFoldDB" id="A0A835Y1R4"/>
<dbReference type="OrthoDB" id="2015045at2759"/>
<keyword evidence="1" id="KW-0732">Signal</keyword>
<organism evidence="3 4">
    <name type="scientific">Edaphochlamys debaryana</name>
    <dbReference type="NCBI Taxonomy" id="47281"/>
    <lineage>
        <taxon>Eukaryota</taxon>
        <taxon>Viridiplantae</taxon>
        <taxon>Chlorophyta</taxon>
        <taxon>core chlorophytes</taxon>
        <taxon>Chlorophyceae</taxon>
        <taxon>CS clade</taxon>
        <taxon>Chlamydomonadales</taxon>
        <taxon>Chlamydomonadales incertae sedis</taxon>
        <taxon>Edaphochlamys</taxon>
    </lineage>
</organism>
<reference evidence="3" key="1">
    <citation type="journal article" date="2020" name="bioRxiv">
        <title>Comparative genomics of Chlamydomonas.</title>
        <authorList>
            <person name="Craig R.J."/>
            <person name="Hasan A.R."/>
            <person name="Ness R.W."/>
            <person name="Keightley P.D."/>
        </authorList>
    </citation>
    <scope>NUCLEOTIDE SEQUENCE</scope>
    <source>
        <strain evidence="3">CCAP 11/70</strain>
    </source>
</reference>
<evidence type="ECO:0000313" key="3">
    <source>
        <dbReference type="EMBL" id="KAG2494265.1"/>
    </source>
</evidence>
<name>A0A835Y1R4_9CHLO</name>
<proteinExistence type="predicted"/>